<evidence type="ECO:0000259" key="2">
    <source>
        <dbReference type="Pfam" id="PF20789"/>
    </source>
</evidence>
<dbReference type="InterPro" id="IPR052389">
    <property type="entry name" value="Sec_Metab_Biosynth-Assoc"/>
</dbReference>
<feature type="domain" description="Acyl-CoA thioesterase-like N-terminal HotDog" evidence="1">
    <location>
        <begin position="26"/>
        <end position="106"/>
    </location>
</feature>
<sequence>MRMSRFGDATEIRRIAEGRYEADLDGGFAIGDALNGGYLLAVLARAAVDAAPHAHPVSTAAAFLRVAEGGPAEILVDTLKTGRTAATSRVTLVRDDQALVEALITTGTLEPDTEPSWAGAPPAPALPPYEECLTSGSGEVRGRGFADQVDMRFDPATMGWLDGQPSGRPEIRGWFGFTDPYEPDAYALAVAVDALPPVALNLGARGWAPTVELTWHMRALPAPGPLALHGSGRLVTGGWFDEEVEVWDSAGRLVAQSRQIARVGRKA</sequence>
<dbReference type="PANTHER" id="PTHR38110:SF1">
    <property type="entry name" value="THIOESTERASE DOMAIN-CONTAINING PROTEIN"/>
    <property type="match status" value="1"/>
</dbReference>
<evidence type="ECO:0000259" key="1">
    <source>
        <dbReference type="Pfam" id="PF13622"/>
    </source>
</evidence>
<dbReference type="EMBL" id="BAAARW010000020">
    <property type="protein sequence ID" value="GAA2434827.1"/>
    <property type="molecule type" value="Genomic_DNA"/>
</dbReference>
<proteinExistence type="predicted"/>
<dbReference type="InterPro" id="IPR042171">
    <property type="entry name" value="Acyl-CoA_hotdog"/>
</dbReference>
<dbReference type="SUPFAM" id="SSF54637">
    <property type="entry name" value="Thioesterase/thiol ester dehydrase-isomerase"/>
    <property type="match status" value="2"/>
</dbReference>
<dbReference type="Pfam" id="PF20789">
    <property type="entry name" value="4HBT_3C"/>
    <property type="match status" value="1"/>
</dbReference>
<evidence type="ECO:0000313" key="4">
    <source>
        <dbReference type="Proteomes" id="UP001501231"/>
    </source>
</evidence>
<reference evidence="4" key="1">
    <citation type="journal article" date="2019" name="Int. J. Syst. Evol. Microbiol.">
        <title>The Global Catalogue of Microorganisms (GCM) 10K type strain sequencing project: providing services to taxonomists for standard genome sequencing and annotation.</title>
        <authorList>
            <consortium name="The Broad Institute Genomics Platform"/>
            <consortium name="The Broad Institute Genome Sequencing Center for Infectious Disease"/>
            <person name="Wu L."/>
            <person name="Ma J."/>
        </authorList>
    </citation>
    <scope>NUCLEOTIDE SEQUENCE [LARGE SCALE GENOMIC DNA]</scope>
    <source>
        <strain evidence="4">JCM 3325</strain>
    </source>
</reference>
<dbReference type="Pfam" id="PF13622">
    <property type="entry name" value="4HBT_3"/>
    <property type="match status" value="1"/>
</dbReference>
<dbReference type="InterPro" id="IPR049450">
    <property type="entry name" value="ACOT8-like_C"/>
</dbReference>
<organism evidence="3 4">
    <name type="scientific">Actinomadura vinacea</name>
    <dbReference type="NCBI Taxonomy" id="115336"/>
    <lineage>
        <taxon>Bacteria</taxon>
        <taxon>Bacillati</taxon>
        <taxon>Actinomycetota</taxon>
        <taxon>Actinomycetes</taxon>
        <taxon>Streptosporangiales</taxon>
        <taxon>Thermomonosporaceae</taxon>
        <taxon>Actinomadura</taxon>
    </lineage>
</organism>
<keyword evidence="4" id="KW-1185">Reference proteome</keyword>
<dbReference type="Proteomes" id="UP001501231">
    <property type="component" value="Unassembled WGS sequence"/>
</dbReference>
<dbReference type="InterPro" id="IPR029069">
    <property type="entry name" value="HotDog_dom_sf"/>
</dbReference>
<dbReference type="InterPro" id="IPR049449">
    <property type="entry name" value="TesB_ACOT8-like_N"/>
</dbReference>
<evidence type="ECO:0000313" key="3">
    <source>
        <dbReference type="EMBL" id="GAA2434827.1"/>
    </source>
</evidence>
<dbReference type="PANTHER" id="PTHR38110">
    <property type="entry name" value="CHROMOSOME 23, WHOLE GENOME SHOTGUN SEQUENCE"/>
    <property type="match status" value="1"/>
</dbReference>
<accession>A0ABP5WSY5</accession>
<name>A0ABP5WSY5_9ACTN</name>
<comment type="caution">
    <text evidence="3">The sequence shown here is derived from an EMBL/GenBank/DDBJ whole genome shotgun (WGS) entry which is preliminary data.</text>
</comment>
<dbReference type="Gene3D" id="2.40.160.210">
    <property type="entry name" value="Acyl-CoA thioesterase, double hotdog domain"/>
    <property type="match status" value="1"/>
</dbReference>
<protein>
    <submittedName>
        <fullName evidence="3">Thioesterase family protein</fullName>
    </submittedName>
</protein>
<feature type="domain" description="Acyl-CoA thioesterase-like C-terminal" evidence="2">
    <location>
        <begin position="139"/>
        <end position="263"/>
    </location>
</feature>
<gene>
    <name evidence="3" type="ORF">GCM10010191_56710</name>
</gene>